<sequence length="90" mass="9902">MKKDFLLTKPASKTALTSSTIQVTSISALKTIPTNCFHDVIVDFISGLIKRNPSTIFNSIITTDSSAIDEFLNTYKDQVIPMKKLLLGLP</sequence>
<dbReference type="Proteomes" id="UP000247702">
    <property type="component" value="Unassembled WGS sequence"/>
</dbReference>
<proteinExistence type="predicted"/>
<dbReference type="EMBL" id="BLAL01000183">
    <property type="protein sequence ID" value="GES89138.1"/>
    <property type="molecule type" value="Genomic_DNA"/>
</dbReference>
<dbReference type="AlphaFoldDB" id="A0A2Z6QMA2"/>
<gene>
    <name evidence="2" type="ORF">RCL2_001605000</name>
    <name evidence="1" type="ORF">RclHR1_17780002</name>
</gene>
<reference evidence="2" key="2">
    <citation type="submission" date="2019-10" db="EMBL/GenBank/DDBJ databases">
        <title>Conservation and host-specific expression of non-tandemly repeated heterogenous ribosome RNA gene in arbuscular mycorrhizal fungi.</title>
        <authorList>
            <person name="Maeda T."/>
            <person name="Kobayashi Y."/>
            <person name="Nakagawa T."/>
            <person name="Ezawa T."/>
            <person name="Yamaguchi K."/>
            <person name="Bino T."/>
            <person name="Nishimoto Y."/>
            <person name="Shigenobu S."/>
            <person name="Kawaguchi M."/>
        </authorList>
    </citation>
    <scope>NUCLEOTIDE SEQUENCE</scope>
    <source>
        <strain evidence="2">HR1</strain>
    </source>
</reference>
<reference evidence="1 3" key="1">
    <citation type="submission" date="2017-11" db="EMBL/GenBank/DDBJ databases">
        <title>The genome of Rhizophagus clarus HR1 reveals common genetic basis of auxotrophy among arbuscular mycorrhizal fungi.</title>
        <authorList>
            <person name="Kobayashi Y."/>
        </authorList>
    </citation>
    <scope>NUCLEOTIDE SEQUENCE [LARGE SCALE GENOMIC DNA]</scope>
    <source>
        <strain evidence="1 3">HR1</strain>
    </source>
</reference>
<evidence type="ECO:0000313" key="1">
    <source>
        <dbReference type="EMBL" id="GBB90715.1"/>
    </source>
</evidence>
<name>A0A2Z6QMA2_9GLOM</name>
<accession>A0A2Z6QMA2</accession>
<evidence type="ECO:0000313" key="3">
    <source>
        <dbReference type="Proteomes" id="UP000247702"/>
    </source>
</evidence>
<evidence type="ECO:0000313" key="2">
    <source>
        <dbReference type="EMBL" id="GES89138.1"/>
    </source>
</evidence>
<protein>
    <submittedName>
        <fullName evidence="1">Uncharacterized protein</fullName>
    </submittedName>
</protein>
<keyword evidence="3" id="KW-1185">Reference proteome</keyword>
<dbReference type="Proteomes" id="UP000615446">
    <property type="component" value="Unassembled WGS sequence"/>
</dbReference>
<organism evidence="1 3">
    <name type="scientific">Rhizophagus clarus</name>
    <dbReference type="NCBI Taxonomy" id="94130"/>
    <lineage>
        <taxon>Eukaryota</taxon>
        <taxon>Fungi</taxon>
        <taxon>Fungi incertae sedis</taxon>
        <taxon>Mucoromycota</taxon>
        <taxon>Glomeromycotina</taxon>
        <taxon>Glomeromycetes</taxon>
        <taxon>Glomerales</taxon>
        <taxon>Glomeraceae</taxon>
        <taxon>Rhizophagus</taxon>
    </lineage>
</organism>
<comment type="caution">
    <text evidence="1">The sequence shown here is derived from an EMBL/GenBank/DDBJ whole genome shotgun (WGS) entry which is preliminary data.</text>
</comment>
<dbReference type="EMBL" id="BEXD01000866">
    <property type="protein sequence ID" value="GBB90715.1"/>
    <property type="molecule type" value="Genomic_DNA"/>
</dbReference>